<keyword evidence="9" id="KW-1185">Reference proteome</keyword>
<sequence>MSEPSQPQVSLLARALTLLVSTFYRLLPAQLTDAASAAMARLVYWKGHALHSGVLQDFRDNVDPTAQLSERQWRPVRAMYRALMRNAFDGIWFLTVSRAAALRRFRVSDTSPIAVALAAGRPSGVGAVVVFPHLGSYAALPVVLAINEVPTTVVANRQRGLMQWVITRGARKAGLELVVVDRARGASTTAELMAAIERGRVVAIAGDYFRSREGGGKGIEVDLAGTRRTVGPGPALLALRTGAAIVPAVVFQHGHRREPVLGQPIYAGGPLGRDDPNLDKLVPATSQRIADAMAQFIKREPEQWVMPGGLVSDSLGRRRNSRRDGKQAS</sequence>
<accession>A0A7Z7IPH7</accession>
<dbReference type="GO" id="GO:0009247">
    <property type="term" value="P:glycolipid biosynthetic process"/>
    <property type="evidence" value="ECO:0007669"/>
    <property type="project" value="UniProtKB-ARBA"/>
</dbReference>
<proteinExistence type="predicted"/>
<evidence type="ECO:0000256" key="5">
    <source>
        <dbReference type="ARBA" id="ARBA00023136"/>
    </source>
</evidence>
<evidence type="ECO:0000256" key="3">
    <source>
        <dbReference type="ARBA" id="ARBA00022519"/>
    </source>
</evidence>
<dbReference type="CDD" id="cd07984">
    <property type="entry name" value="LPLAT_LABLAT-like"/>
    <property type="match status" value="1"/>
</dbReference>
<evidence type="ECO:0000313" key="9">
    <source>
        <dbReference type="Proteomes" id="UP000554965"/>
    </source>
</evidence>
<name>A0A7Z7IPH7_9MYCO</name>
<feature type="region of interest" description="Disordered" evidence="7">
    <location>
        <begin position="308"/>
        <end position="329"/>
    </location>
</feature>
<dbReference type="PANTHER" id="PTHR30606">
    <property type="entry name" value="LIPID A BIOSYNTHESIS LAUROYL ACYLTRANSFERASE"/>
    <property type="match status" value="1"/>
</dbReference>
<dbReference type="Pfam" id="PF03279">
    <property type="entry name" value="Lip_A_acyltrans"/>
    <property type="match status" value="1"/>
</dbReference>
<evidence type="ECO:0000313" key="8">
    <source>
        <dbReference type="EMBL" id="SOJ57406.1"/>
    </source>
</evidence>
<evidence type="ECO:0000256" key="6">
    <source>
        <dbReference type="ARBA" id="ARBA00023315"/>
    </source>
</evidence>
<keyword evidence="3" id="KW-0997">Cell inner membrane</keyword>
<keyword evidence="5" id="KW-0472">Membrane</keyword>
<dbReference type="GO" id="GO:0016746">
    <property type="term" value="F:acyltransferase activity"/>
    <property type="evidence" value="ECO:0007669"/>
    <property type="project" value="UniProtKB-KW"/>
</dbReference>
<dbReference type="RefSeq" id="WP_186244831.1">
    <property type="nucleotide sequence ID" value="NZ_OCTY01000002.1"/>
</dbReference>
<dbReference type="PANTHER" id="PTHR30606:SF10">
    <property type="entry name" value="PHOSPHATIDYLINOSITOL MANNOSIDE ACYLTRANSFERASE"/>
    <property type="match status" value="1"/>
</dbReference>
<comment type="caution">
    <text evidence="8">The sequence shown here is derived from an EMBL/GenBank/DDBJ whole genome shotgun (WGS) entry which is preliminary data.</text>
</comment>
<organism evidence="8 9">
    <name type="scientific">Mycobacterium simulans</name>
    <dbReference type="NCBI Taxonomy" id="627089"/>
    <lineage>
        <taxon>Bacteria</taxon>
        <taxon>Bacillati</taxon>
        <taxon>Actinomycetota</taxon>
        <taxon>Actinomycetes</taxon>
        <taxon>Mycobacteriales</taxon>
        <taxon>Mycobacteriaceae</taxon>
        <taxon>Mycobacterium</taxon>
    </lineage>
</organism>
<evidence type="ECO:0000256" key="1">
    <source>
        <dbReference type="ARBA" id="ARBA00004533"/>
    </source>
</evidence>
<dbReference type="InterPro" id="IPR004960">
    <property type="entry name" value="LipA_acyltrans"/>
</dbReference>
<evidence type="ECO:0000256" key="4">
    <source>
        <dbReference type="ARBA" id="ARBA00022679"/>
    </source>
</evidence>
<keyword evidence="2" id="KW-1003">Cell membrane</keyword>
<evidence type="ECO:0000256" key="7">
    <source>
        <dbReference type="SAM" id="MobiDB-lite"/>
    </source>
</evidence>
<keyword evidence="4 8" id="KW-0808">Transferase</keyword>
<dbReference type="EC" id="2.3.1.-" evidence="8"/>
<dbReference type="GO" id="GO:0005886">
    <property type="term" value="C:plasma membrane"/>
    <property type="evidence" value="ECO:0007669"/>
    <property type="project" value="UniProtKB-SubCell"/>
</dbReference>
<dbReference type="AlphaFoldDB" id="A0A7Z7IPH7"/>
<evidence type="ECO:0000256" key="2">
    <source>
        <dbReference type="ARBA" id="ARBA00022475"/>
    </source>
</evidence>
<gene>
    <name evidence="8" type="ORF">MSIMFB_04885</name>
</gene>
<dbReference type="Proteomes" id="UP000554965">
    <property type="component" value="Unassembled WGS sequence"/>
</dbReference>
<comment type="subcellular location">
    <subcellularLocation>
        <location evidence="1">Cell inner membrane</location>
    </subcellularLocation>
</comment>
<keyword evidence="6 8" id="KW-0012">Acyltransferase</keyword>
<dbReference type="EMBL" id="OCTY01000002">
    <property type="protein sequence ID" value="SOJ57406.1"/>
    <property type="molecule type" value="Genomic_DNA"/>
</dbReference>
<protein>
    <submittedName>
        <fullName evidence="8">Phosphatidylinositol mannoside acyltransferase</fullName>
        <ecNumber evidence="8">2.3.1.-</ecNumber>
    </submittedName>
</protein>
<reference evidence="8 9" key="1">
    <citation type="submission" date="2017-10" db="EMBL/GenBank/DDBJ databases">
        <authorList>
            <consortium name="Urmite Genomes"/>
        </authorList>
    </citation>
    <scope>NUCLEOTIDE SEQUENCE [LARGE SCALE GENOMIC DNA]</scope>
    <source>
        <strain evidence="8 9">FB-527</strain>
    </source>
</reference>